<dbReference type="Pfam" id="PF01471">
    <property type="entry name" value="PG_binding_1"/>
    <property type="match status" value="1"/>
</dbReference>
<dbReference type="GO" id="GO:0008745">
    <property type="term" value="F:N-acetylmuramoyl-L-alanine amidase activity"/>
    <property type="evidence" value="ECO:0007669"/>
    <property type="project" value="UniProtKB-EC"/>
</dbReference>
<evidence type="ECO:0000313" key="7">
    <source>
        <dbReference type="EMBL" id="SDU05377.1"/>
    </source>
</evidence>
<dbReference type="RefSeq" id="WP_090212809.1">
    <property type="nucleotide sequence ID" value="NZ_LT629780.1"/>
</dbReference>
<evidence type="ECO:0000256" key="3">
    <source>
        <dbReference type="ARBA" id="ARBA00011901"/>
    </source>
</evidence>
<organism evidence="7 8">
    <name type="scientific">Geopseudomonas guangdongensis</name>
    <dbReference type="NCBI Taxonomy" id="1245526"/>
    <lineage>
        <taxon>Bacteria</taxon>
        <taxon>Pseudomonadati</taxon>
        <taxon>Pseudomonadota</taxon>
        <taxon>Gammaproteobacteria</taxon>
        <taxon>Pseudomonadales</taxon>
        <taxon>Pseudomonadaceae</taxon>
        <taxon>Geopseudomonas</taxon>
    </lineage>
</organism>
<proteinExistence type="inferred from homology"/>
<name>A0A1H2FDD0_9GAMM</name>
<dbReference type="SMART" id="SM00644">
    <property type="entry name" value="Ami_2"/>
    <property type="match status" value="1"/>
</dbReference>
<keyword evidence="5" id="KW-0961">Cell wall biogenesis/degradation</keyword>
<dbReference type="InterPro" id="IPR036505">
    <property type="entry name" value="Amidase/PGRP_sf"/>
</dbReference>
<dbReference type="FunFam" id="3.40.80.10:FF:000003">
    <property type="entry name" value="N-acetylmuramoyl-L-alanine amidase"/>
    <property type="match status" value="1"/>
</dbReference>
<comment type="catalytic activity">
    <reaction evidence="1">
        <text>Hydrolyzes the link between N-acetylmuramoyl residues and L-amino acid residues in certain cell-wall glycopeptides.</text>
        <dbReference type="EC" id="3.5.1.28"/>
    </reaction>
</comment>
<dbReference type="GO" id="GO:0071555">
    <property type="term" value="P:cell wall organization"/>
    <property type="evidence" value="ECO:0007669"/>
    <property type="project" value="UniProtKB-KW"/>
</dbReference>
<dbReference type="EC" id="3.5.1.28" evidence="3"/>
<evidence type="ECO:0000313" key="8">
    <source>
        <dbReference type="Proteomes" id="UP000243063"/>
    </source>
</evidence>
<keyword evidence="4" id="KW-0378">Hydrolase</keyword>
<sequence>MKTLPLLALSLLLGGCAGGLRFDDSQRSVDHGSRVEFIVVHYTSSDLDESLRTLKNGGVSAHYLLPAEGDKVYRMVDEQRRAWHAGDSQWRGRTWLNASSIGIEIVNRGYTDTPHGRTWQPYPPAQIDTLIALLKDIQARHGVAPINIVGHSDIAPQRKVDPGPLFPWARLGAAGLIPWPEPATVQERLRQLDGQVPGTAWFQHQLARVGYAVPQHGELDQATRNVITAFQMKYRPARHDGQPDLHTAALLLALPD</sequence>
<comment type="similarity">
    <text evidence="2">Belongs to the N-acetylmuramoyl-L-alanine amidase 2 family.</text>
</comment>
<evidence type="ECO:0000259" key="6">
    <source>
        <dbReference type="SMART" id="SM00644"/>
    </source>
</evidence>
<dbReference type="Gene3D" id="3.40.80.10">
    <property type="entry name" value="Peptidoglycan recognition protein-like"/>
    <property type="match status" value="1"/>
</dbReference>
<dbReference type="PANTHER" id="PTHR30417">
    <property type="entry name" value="N-ACETYLMURAMOYL-L-ALANINE AMIDASE AMID"/>
    <property type="match status" value="1"/>
</dbReference>
<dbReference type="OrthoDB" id="9794842at2"/>
<dbReference type="InterPro" id="IPR002502">
    <property type="entry name" value="Amidase_domain"/>
</dbReference>
<accession>A0A1H2FDD0</accession>
<dbReference type="SUPFAM" id="SSF55846">
    <property type="entry name" value="N-acetylmuramoyl-L-alanine amidase-like"/>
    <property type="match status" value="1"/>
</dbReference>
<evidence type="ECO:0000256" key="4">
    <source>
        <dbReference type="ARBA" id="ARBA00022801"/>
    </source>
</evidence>
<dbReference type="EMBL" id="LT629780">
    <property type="protein sequence ID" value="SDU05377.1"/>
    <property type="molecule type" value="Genomic_DNA"/>
</dbReference>
<dbReference type="GO" id="GO:0009254">
    <property type="term" value="P:peptidoglycan turnover"/>
    <property type="evidence" value="ECO:0007669"/>
    <property type="project" value="TreeGrafter"/>
</dbReference>
<dbReference type="InterPro" id="IPR002477">
    <property type="entry name" value="Peptidoglycan-bd-like"/>
</dbReference>
<evidence type="ECO:0000256" key="1">
    <source>
        <dbReference type="ARBA" id="ARBA00001561"/>
    </source>
</evidence>
<dbReference type="GO" id="GO:0019867">
    <property type="term" value="C:outer membrane"/>
    <property type="evidence" value="ECO:0007669"/>
    <property type="project" value="TreeGrafter"/>
</dbReference>
<protein>
    <recommendedName>
        <fullName evidence="3">N-acetylmuramoyl-L-alanine amidase</fullName>
        <ecNumber evidence="3">3.5.1.28</ecNumber>
    </recommendedName>
</protein>
<reference evidence="8" key="1">
    <citation type="submission" date="2016-10" db="EMBL/GenBank/DDBJ databases">
        <authorList>
            <person name="Varghese N."/>
            <person name="Submissions S."/>
        </authorList>
    </citation>
    <scope>NUCLEOTIDE SEQUENCE [LARGE SCALE GENOMIC DNA]</scope>
    <source>
        <strain evidence="8">CCTCC 2012022</strain>
    </source>
</reference>
<dbReference type="InterPro" id="IPR036366">
    <property type="entry name" value="PGBDSf"/>
</dbReference>
<dbReference type="Gene3D" id="1.10.101.10">
    <property type="entry name" value="PGBD-like superfamily/PGBD"/>
    <property type="match status" value="1"/>
</dbReference>
<dbReference type="GO" id="GO:0009253">
    <property type="term" value="P:peptidoglycan catabolic process"/>
    <property type="evidence" value="ECO:0007669"/>
    <property type="project" value="InterPro"/>
</dbReference>
<keyword evidence="8" id="KW-1185">Reference proteome</keyword>
<dbReference type="STRING" id="1245526.SAMN05216580_1152"/>
<dbReference type="Proteomes" id="UP000243063">
    <property type="component" value="Chromosome I"/>
</dbReference>
<dbReference type="InterPro" id="IPR051206">
    <property type="entry name" value="NAMLAA_amidase_2"/>
</dbReference>
<dbReference type="CDD" id="cd06583">
    <property type="entry name" value="PGRP"/>
    <property type="match status" value="1"/>
</dbReference>
<dbReference type="AlphaFoldDB" id="A0A1H2FDD0"/>
<gene>
    <name evidence="7" type="ORF">SAMN05216580_1152</name>
</gene>
<dbReference type="InterPro" id="IPR036365">
    <property type="entry name" value="PGBD-like_sf"/>
</dbReference>
<feature type="domain" description="N-acetylmuramoyl-L-alanine amidase" evidence="6">
    <location>
        <begin position="24"/>
        <end position="163"/>
    </location>
</feature>
<dbReference type="PANTHER" id="PTHR30417:SF1">
    <property type="entry name" value="N-ACETYLMURAMOYL-L-ALANINE AMIDASE AMID"/>
    <property type="match status" value="1"/>
</dbReference>
<evidence type="ECO:0000256" key="2">
    <source>
        <dbReference type="ARBA" id="ARBA00007553"/>
    </source>
</evidence>
<evidence type="ECO:0000256" key="5">
    <source>
        <dbReference type="ARBA" id="ARBA00023316"/>
    </source>
</evidence>
<dbReference type="PROSITE" id="PS51257">
    <property type="entry name" value="PROKAR_LIPOPROTEIN"/>
    <property type="match status" value="1"/>
</dbReference>
<dbReference type="SUPFAM" id="SSF47090">
    <property type="entry name" value="PGBD-like"/>
    <property type="match status" value="1"/>
</dbReference>
<dbReference type="Pfam" id="PF01510">
    <property type="entry name" value="Amidase_2"/>
    <property type="match status" value="1"/>
</dbReference>